<reference evidence="1" key="1">
    <citation type="submission" date="2020-11" db="EMBL/GenBank/DDBJ databases">
        <title>Isolation and identification of active actinomycetes.</title>
        <authorList>
            <person name="Sun X."/>
        </authorList>
    </citation>
    <scope>NUCLEOTIDE SEQUENCE</scope>
    <source>
        <strain evidence="1">NEAU-A11</strain>
    </source>
</reference>
<sequence length="646" mass="70910">MTTATTLWTRLARLRAAATGRPRTTTPPPPVEAVPTVINLVADPGFRGPLDRPFEAGGVHVHAHNSCEITEIPGRPGVTGVRVEGTGRTNDTFIAPGGYQAPGAMRLGMRAGSTYTASVSIFLLAPLTGALHATALRLVPGCVAGRHTLEPSPPARNEYGHHRISVTFTVPAEATSAWISLHSGMARGGGLVHWYDFALTETAAPVDHFDGATPDDLFHTYEWTGEPNASPSRRTLRVSGDATPAAIAAEAVRQAWAGAAGEVRHLRRHLAGDRLATARIALAEGQEAAEALRGIVAAGDPDGSAAYELGRLALAERDWETAEKLLREAVAKQPEAYERGYALASAYDRLKRREDSKRVAAAALEHDTKLPFDGPAVLDLDVRFFGARRDLGVFLAEHLDQIRTQASQRLAAPTSSTFDQPIFIYWAQGFASAPPVVQACLAALKAHNPGVHELSDANVSAYVDVPSDLRDRLDRARFSDLLRMLLLEKFGGVWVEASCYVSEPLRPHIDAALAQGGAFAFNYTGPFISNWFLAARPDSYLLHLWRAAALLWWELRGELIDDFLHHHIFEMLHHLDDRFRTEWAQCRRINAKPPHALQGVMFEPYEPDMFQTIREGAFAHKLRYRYPDSQLRSESYLARIIRGDLP</sequence>
<dbReference type="Gene3D" id="3.90.550.20">
    <property type="match status" value="1"/>
</dbReference>
<dbReference type="Gene3D" id="1.25.40.10">
    <property type="entry name" value="Tetratricopeptide repeat domain"/>
    <property type="match status" value="1"/>
</dbReference>
<dbReference type="GO" id="GO:0016757">
    <property type="term" value="F:glycosyltransferase activity"/>
    <property type="evidence" value="ECO:0007669"/>
    <property type="project" value="InterPro"/>
</dbReference>
<protein>
    <recommendedName>
        <fullName evidence="3">Tetratricopeptide repeat protein</fullName>
    </recommendedName>
</protein>
<dbReference type="Proteomes" id="UP000598146">
    <property type="component" value="Unassembled WGS sequence"/>
</dbReference>
<keyword evidence="2" id="KW-1185">Reference proteome</keyword>
<dbReference type="InterPro" id="IPR011990">
    <property type="entry name" value="TPR-like_helical_dom_sf"/>
</dbReference>
<dbReference type="InterPro" id="IPR029044">
    <property type="entry name" value="Nucleotide-diphossugar_trans"/>
</dbReference>
<gene>
    <name evidence="1" type="ORF">I4J89_10340</name>
</gene>
<dbReference type="EMBL" id="JADQTO010000004">
    <property type="protein sequence ID" value="MBG0561863.1"/>
    <property type="molecule type" value="Genomic_DNA"/>
</dbReference>
<dbReference type="SUPFAM" id="SSF48452">
    <property type="entry name" value="TPR-like"/>
    <property type="match status" value="1"/>
</dbReference>
<dbReference type="RefSeq" id="WP_196413654.1">
    <property type="nucleotide sequence ID" value="NZ_JADQTO010000004.1"/>
</dbReference>
<evidence type="ECO:0000313" key="2">
    <source>
        <dbReference type="Proteomes" id="UP000598146"/>
    </source>
</evidence>
<accession>A0A931C7F4</accession>
<evidence type="ECO:0008006" key="3">
    <source>
        <dbReference type="Google" id="ProtNLM"/>
    </source>
</evidence>
<dbReference type="Pfam" id="PF05704">
    <property type="entry name" value="Caps_synth"/>
    <property type="match status" value="1"/>
</dbReference>
<name>A0A931C7F4_9ACTN</name>
<dbReference type="SUPFAM" id="SSF53448">
    <property type="entry name" value="Nucleotide-diphospho-sugar transferases"/>
    <property type="match status" value="1"/>
</dbReference>
<evidence type="ECO:0000313" key="1">
    <source>
        <dbReference type="EMBL" id="MBG0561863.1"/>
    </source>
</evidence>
<dbReference type="AlphaFoldDB" id="A0A931C7F4"/>
<dbReference type="InterPro" id="IPR008441">
    <property type="entry name" value="AfumC-like_glycosyl_Trfase"/>
</dbReference>
<organism evidence="1 2">
    <name type="scientific">Actinoplanes aureus</name>
    <dbReference type="NCBI Taxonomy" id="2792083"/>
    <lineage>
        <taxon>Bacteria</taxon>
        <taxon>Bacillati</taxon>
        <taxon>Actinomycetota</taxon>
        <taxon>Actinomycetes</taxon>
        <taxon>Micromonosporales</taxon>
        <taxon>Micromonosporaceae</taxon>
        <taxon>Actinoplanes</taxon>
    </lineage>
</organism>
<comment type="caution">
    <text evidence="1">The sequence shown here is derived from an EMBL/GenBank/DDBJ whole genome shotgun (WGS) entry which is preliminary data.</text>
</comment>
<proteinExistence type="predicted"/>